<evidence type="ECO:0000259" key="1">
    <source>
        <dbReference type="Pfam" id="PF01593"/>
    </source>
</evidence>
<dbReference type="InterPro" id="IPR036188">
    <property type="entry name" value="FAD/NAD-bd_sf"/>
</dbReference>
<dbReference type="SUPFAM" id="SSF51905">
    <property type="entry name" value="FAD/NAD(P)-binding domain"/>
    <property type="match status" value="1"/>
</dbReference>
<reference evidence="2 3" key="1">
    <citation type="journal article" date="2024" name="Insects">
        <title>An Improved Chromosome-Level Genome Assembly of the Firefly Pyrocoelia pectoralis.</title>
        <authorList>
            <person name="Fu X."/>
            <person name="Meyer-Rochow V.B."/>
            <person name="Ballantyne L."/>
            <person name="Zhu X."/>
        </authorList>
    </citation>
    <scope>NUCLEOTIDE SEQUENCE [LARGE SCALE GENOMIC DNA]</scope>
    <source>
        <strain evidence="2">XCY_ONT2</strain>
    </source>
</reference>
<dbReference type="Gene3D" id="3.90.660.10">
    <property type="match status" value="1"/>
</dbReference>
<sequence length="277" mass="31569">MQKFPDSNVPIPIDNKIILNKEVEKVLWASTERTDIKCADGINYSCDHVIWTPSLGVLKHGYKTLFEPQLPIEKVTAIETLGMDATLKIFFHFPKRWWNDDFEGIIFAWDPSDLQKSADAFLEGPKKEGKSWITTVQSVIPVQKSPNLLSAWFGGEFLPEIERSSDETIINGIMYTLQTFLSEIYPNISLPDKVIRKNWYTDSHFRGAYSFETVESKKLNKPRGEIISEPLLSKDGKPILLFAGEATNPLHHATVHGAIESGFREADRLIQFYKHSK</sequence>
<gene>
    <name evidence="2" type="ORF">RI129_005781</name>
</gene>
<dbReference type="EMBL" id="JAVRBK010000004">
    <property type="protein sequence ID" value="KAK5644481.1"/>
    <property type="molecule type" value="Genomic_DNA"/>
</dbReference>
<dbReference type="PANTHER" id="PTHR10742">
    <property type="entry name" value="FLAVIN MONOAMINE OXIDASE"/>
    <property type="match status" value="1"/>
</dbReference>
<dbReference type="SUPFAM" id="SSF54373">
    <property type="entry name" value="FAD-linked reductases, C-terminal domain"/>
    <property type="match status" value="1"/>
</dbReference>
<proteinExistence type="predicted"/>
<evidence type="ECO:0000313" key="3">
    <source>
        <dbReference type="Proteomes" id="UP001329430"/>
    </source>
</evidence>
<dbReference type="InterPro" id="IPR002937">
    <property type="entry name" value="Amino_oxidase"/>
</dbReference>
<feature type="domain" description="Amine oxidase" evidence="1">
    <location>
        <begin position="15"/>
        <end position="270"/>
    </location>
</feature>
<dbReference type="Pfam" id="PF01593">
    <property type="entry name" value="Amino_oxidase"/>
    <property type="match status" value="1"/>
</dbReference>
<evidence type="ECO:0000313" key="2">
    <source>
        <dbReference type="EMBL" id="KAK5644481.1"/>
    </source>
</evidence>
<dbReference type="PANTHER" id="PTHR10742:SF398">
    <property type="entry name" value="AMINE OXIDASE DOMAIN-CONTAINING PROTEIN-RELATED"/>
    <property type="match status" value="1"/>
</dbReference>
<dbReference type="AlphaFoldDB" id="A0AAN7ZNR4"/>
<dbReference type="GO" id="GO:0046592">
    <property type="term" value="F:polyamine oxidase activity"/>
    <property type="evidence" value="ECO:0007669"/>
    <property type="project" value="TreeGrafter"/>
</dbReference>
<dbReference type="Proteomes" id="UP001329430">
    <property type="component" value="Chromosome 4"/>
</dbReference>
<comment type="caution">
    <text evidence="2">The sequence shown here is derived from an EMBL/GenBank/DDBJ whole genome shotgun (WGS) entry which is preliminary data.</text>
</comment>
<name>A0AAN7ZNR4_9COLE</name>
<organism evidence="2 3">
    <name type="scientific">Pyrocoelia pectoralis</name>
    <dbReference type="NCBI Taxonomy" id="417401"/>
    <lineage>
        <taxon>Eukaryota</taxon>
        <taxon>Metazoa</taxon>
        <taxon>Ecdysozoa</taxon>
        <taxon>Arthropoda</taxon>
        <taxon>Hexapoda</taxon>
        <taxon>Insecta</taxon>
        <taxon>Pterygota</taxon>
        <taxon>Neoptera</taxon>
        <taxon>Endopterygota</taxon>
        <taxon>Coleoptera</taxon>
        <taxon>Polyphaga</taxon>
        <taxon>Elateriformia</taxon>
        <taxon>Elateroidea</taxon>
        <taxon>Lampyridae</taxon>
        <taxon>Lampyrinae</taxon>
        <taxon>Pyrocoelia</taxon>
    </lineage>
</organism>
<dbReference type="InterPro" id="IPR050281">
    <property type="entry name" value="Flavin_monoamine_oxidase"/>
</dbReference>
<keyword evidence="3" id="KW-1185">Reference proteome</keyword>
<protein>
    <recommendedName>
        <fullName evidence="1">Amine oxidase domain-containing protein</fullName>
    </recommendedName>
</protein>
<accession>A0AAN7ZNR4</accession>